<dbReference type="PROSITE" id="PS50042">
    <property type="entry name" value="CNMP_BINDING_3"/>
    <property type="match status" value="1"/>
</dbReference>
<evidence type="ECO:0000313" key="9">
    <source>
        <dbReference type="EMBL" id="KWT75608.1"/>
    </source>
</evidence>
<dbReference type="InterPro" id="IPR018488">
    <property type="entry name" value="cNMP-bd_CS"/>
</dbReference>
<evidence type="ECO:0000256" key="1">
    <source>
        <dbReference type="ARBA" id="ARBA00004651"/>
    </source>
</evidence>
<keyword evidence="4 7" id="KW-0812">Transmembrane</keyword>
<accession>A0ABR5SB05</accession>
<dbReference type="Gene3D" id="3.30.70.100">
    <property type="match status" value="1"/>
</dbReference>
<evidence type="ECO:0000256" key="2">
    <source>
        <dbReference type="ARBA" id="ARBA00008017"/>
    </source>
</evidence>
<evidence type="ECO:0000256" key="5">
    <source>
        <dbReference type="ARBA" id="ARBA00022989"/>
    </source>
</evidence>
<evidence type="ECO:0000313" key="10">
    <source>
        <dbReference type="Proteomes" id="UP000060487"/>
    </source>
</evidence>
<feature type="transmembrane region" description="Helical" evidence="7">
    <location>
        <begin position="79"/>
        <end position="99"/>
    </location>
</feature>
<evidence type="ECO:0000256" key="4">
    <source>
        <dbReference type="ARBA" id="ARBA00022692"/>
    </source>
</evidence>
<feature type="domain" description="Cyclic nucleotide-binding" evidence="8">
    <location>
        <begin position="314"/>
        <end position="429"/>
    </location>
</feature>
<organism evidence="9 10">
    <name type="scientific">Candidatus Magnetominusculus xianensis</name>
    <dbReference type="NCBI Taxonomy" id="1748249"/>
    <lineage>
        <taxon>Bacteria</taxon>
        <taxon>Pseudomonadati</taxon>
        <taxon>Nitrospirota</taxon>
        <taxon>Nitrospiria</taxon>
        <taxon>Nitrospirales</taxon>
        <taxon>Nitrospiraceae</taxon>
        <taxon>Candidatus Magnetominusculus</taxon>
    </lineage>
</organism>
<dbReference type="Gene3D" id="2.60.120.10">
    <property type="entry name" value="Jelly Rolls"/>
    <property type="match status" value="1"/>
</dbReference>
<dbReference type="SUPFAM" id="SSF82861">
    <property type="entry name" value="Mechanosensitive channel protein MscS (YggB), transmembrane region"/>
    <property type="match status" value="1"/>
</dbReference>
<dbReference type="SUPFAM" id="SSF51206">
    <property type="entry name" value="cAMP-binding domain-like"/>
    <property type="match status" value="1"/>
</dbReference>
<dbReference type="SMART" id="SM00100">
    <property type="entry name" value="cNMP"/>
    <property type="match status" value="1"/>
</dbReference>
<keyword evidence="3" id="KW-1003">Cell membrane</keyword>
<dbReference type="CDD" id="cd00038">
    <property type="entry name" value="CAP_ED"/>
    <property type="match status" value="1"/>
</dbReference>
<dbReference type="InterPro" id="IPR011066">
    <property type="entry name" value="MscS_channel_C_sf"/>
</dbReference>
<dbReference type="InterPro" id="IPR011014">
    <property type="entry name" value="MscS_channel_TM-2"/>
</dbReference>
<dbReference type="InterPro" id="IPR006685">
    <property type="entry name" value="MscS_channel_2nd"/>
</dbReference>
<feature type="transmembrane region" description="Helical" evidence="7">
    <location>
        <begin position="46"/>
        <end position="67"/>
    </location>
</feature>
<dbReference type="InterPro" id="IPR049278">
    <property type="entry name" value="MS_channel_C"/>
</dbReference>
<dbReference type="InterPro" id="IPR023408">
    <property type="entry name" value="MscS_beta-dom_sf"/>
</dbReference>
<dbReference type="PRINTS" id="PR00103">
    <property type="entry name" value="CAMPKINASE"/>
</dbReference>
<dbReference type="InterPro" id="IPR018490">
    <property type="entry name" value="cNMP-bd_dom_sf"/>
</dbReference>
<evidence type="ECO:0000256" key="6">
    <source>
        <dbReference type="ARBA" id="ARBA00023136"/>
    </source>
</evidence>
<dbReference type="Pfam" id="PF21082">
    <property type="entry name" value="MS_channel_3rd"/>
    <property type="match status" value="1"/>
</dbReference>
<reference evidence="9 10" key="1">
    <citation type="submission" date="2015-11" db="EMBL/GenBank/DDBJ databases">
        <authorList>
            <person name="Lin W."/>
        </authorList>
    </citation>
    <scope>NUCLEOTIDE SEQUENCE [LARGE SCALE GENOMIC DNA]</scope>
    <source>
        <strain evidence="9 10">HCH-1</strain>
    </source>
</reference>
<evidence type="ECO:0000256" key="3">
    <source>
        <dbReference type="ARBA" id="ARBA00022475"/>
    </source>
</evidence>
<keyword evidence="5 7" id="KW-1133">Transmembrane helix</keyword>
<evidence type="ECO:0000259" key="8">
    <source>
        <dbReference type="PROSITE" id="PS50042"/>
    </source>
</evidence>
<dbReference type="InterPro" id="IPR045275">
    <property type="entry name" value="MscS_archaea/bacteria_type"/>
</dbReference>
<comment type="similarity">
    <text evidence="2">Belongs to the MscS (TC 1.A.23) family.</text>
</comment>
<dbReference type="PROSITE" id="PS00889">
    <property type="entry name" value="CNMP_BINDING_2"/>
    <property type="match status" value="1"/>
</dbReference>
<dbReference type="Pfam" id="PF00027">
    <property type="entry name" value="cNMP_binding"/>
    <property type="match status" value="1"/>
</dbReference>
<protein>
    <submittedName>
        <fullName evidence="9">Mechanosensitive ion channel protein MscS</fullName>
    </submittedName>
</protein>
<dbReference type="InterPro" id="IPR014710">
    <property type="entry name" value="RmlC-like_jellyroll"/>
</dbReference>
<name>A0ABR5SB05_9BACT</name>
<comment type="caution">
    <text evidence="9">The sequence shown here is derived from an EMBL/GenBank/DDBJ whole genome shotgun (WGS) entry which is preliminary data.</text>
</comment>
<keyword evidence="10" id="KW-1185">Reference proteome</keyword>
<dbReference type="PANTHER" id="PTHR30221:SF1">
    <property type="entry name" value="SMALL-CONDUCTANCE MECHANOSENSITIVE CHANNEL"/>
    <property type="match status" value="1"/>
</dbReference>
<sequence>MDMEDKIRPRHSSSLIYYVLLVLTAAAVGIYVFVKKPPIDIQVVNAVVYAFIFYGLFKIADYFFNTLYIEKAKIAVPKLIHDIVTAIIYSVALFAILKIQFGIDLTPIITTSAVFSMVIGLALQDTLTNLIAGVVLHIENPFRINDWVRIKDTDGKVVEINWRTTKLLTRENDYLVIPNGNIIKDTILSVNYPSTEQIMSLFVGVDYDTPPNKVKQVIESVCLKTYTEKMPPPEVRLVKYNDSSIEYEIRVWINDYGLKHHIANIIMTKLWYAFKRENIRIPFPIRDVYCHPVNTVDSNGEFEQKYSAIKRIEFFSVFTEDVQREIASLLAQKHYGRGESIFEEGDEGDSFYVIRRGRVSVTVAGNEVAVLKRGDFFGEISLFTGGIRTASVTAKEDALILVLNKEGFSKVIMDNPSAVESISSIITRREIENEQLAQKISAQALSEEQLNAQFASKKSKMFNKIKAFFNLS</sequence>
<dbReference type="Pfam" id="PF00924">
    <property type="entry name" value="MS_channel_2nd"/>
    <property type="match status" value="1"/>
</dbReference>
<dbReference type="Proteomes" id="UP000060487">
    <property type="component" value="Unassembled WGS sequence"/>
</dbReference>
<dbReference type="InterPro" id="IPR010920">
    <property type="entry name" value="LSM_dom_sf"/>
</dbReference>
<dbReference type="Gene3D" id="1.10.287.1260">
    <property type="match status" value="1"/>
</dbReference>
<proteinExistence type="inferred from homology"/>
<dbReference type="PANTHER" id="PTHR30221">
    <property type="entry name" value="SMALL-CONDUCTANCE MECHANOSENSITIVE CHANNEL"/>
    <property type="match status" value="1"/>
</dbReference>
<dbReference type="SUPFAM" id="SSF50182">
    <property type="entry name" value="Sm-like ribonucleoproteins"/>
    <property type="match status" value="1"/>
</dbReference>
<dbReference type="Gene3D" id="2.30.30.60">
    <property type="match status" value="1"/>
</dbReference>
<dbReference type="InterPro" id="IPR000595">
    <property type="entry name" value="cNMP-bd_dom"/>
</dbReference>
<dbReference type="SUPFAM" id="SSF82689">
    <property type="entry name" value="Mechanosensitive channel protein MscS (YggB), C-terminal domain"/>
    <property type="match status" value="1"/>
</dbReference>
<gene>
    <name evidence="9" type="ORF">ASN18_3208</name>
</gene>
<comment type="subcellular location">
    <subcellularLocation>
        <location evidence="1">Cell membrane</location>
        <topology evidence="1">Multi-pass membrane protein</topology>
    </subcellularLocation>
</comment>
<feature type="transmembrane region" description="Helical" evidence="7">
    <location>
        <begin position="15"/>
        <end position="34"/>
    </location>
</feature>
<keyword evidence="6 7" id="KW-0472">Membrane</keyword>
<dbReference type="EMBL" id="LNQR01000129">
    <property type="protein sequence ID" value="KWT75608.1"/>
    <property type="molecule type" value="Genomic_DNA"/>
</dbReference>
<evidence type="ECO:0000256" key="7">
    <source>
        <dbReference type="SAM" id="Phobius"/>
    </source>
</evidence>